<name>A0AC34QZK6_9BILA</name>
<dbReference type="WBParaSite" id="JU765_v2.g20715.t1">
    <property type="protein sequence ID" value="JU765_v2.g20715.t1"/>
    <property type="gene ID" value="JU765_v2.g20715"/>
</dbReference>
<dbReference type="Proteomes" id="UP000887576">
    <property type="component" value="Unplaced"/>
</dbReference>
<evidence type="ECO:0000313" key="2">
    <source>
        <dbReference type="WBParaSite" id="JU765_v2.g20715.t1"/>
    </source>
</evidence>
<accession>A0AC34QZK6</accession>
<protein>
    <submittedName>
        <fullName evidence="2">MH2 domain-containing protein</fullName>
    </submittedName>
</protein>
<organism evidence="1 2">
    <name type="scientific">Panagrolaimus sp. JU765</name>
    <dbReference type="NCBI Taxonomy" id="591449"/>
    <lineage>
        <taxon>Eukaryota</taxon>
        <taxon>Metazoa</taxon>
        <taxon>Ecdysozoa</taxon>
        <taxon>Nematoda</taxon>
        <taxon>Chromadorea</taxon>
        <taxon>Rhabditida</taxon>
        <taxon>Tylenchina</taxon>
        <taxon>Panagrolaimomorpha</taxon>
        <taxon>Panagrolaimoidea</taxon>
        <taxon>Panagrolaimidae</taxon>
        <taxon>Panagrolaimus</taxon>
    </lineage>
</organism>
<reference evidence="2" key="1">
    <citation type="submission" date="2022-11" db="UniProtKB">
        <authorList>
            <consortium name="WormBaseParasite"/>
        </authorList>
    </citation>
    <scope>IDENTIFICATION</scope>
</reference>
<evidence type="ECO:0000313" key="1">
    <source>
        <dbReference type="Proteomes" id="UP000887576"/>
    </source>
</evidence>
<sequence length="428" mass="47238">MLQSIGGKIIAISFGKRGMRRLLEESSTSCYSVPSTSSSTLALSTVTQLTQLSLSDDPKTGPRSCSFTASSNLKKPLPRQKWRSSTESSLASSSGNSSMSSTGCFFSPVELDEFFVAPNADAGEIESFAMIPTISVGSPTKTGFFEKIKTVFRPRINSKSSVQSVKTSCSSQAEDLGDNWIHVSYYEYANRVGEVFKSSSSEVSITGNNEKSSNSGFHLGAMMKSNRDQTVRRIRSTIKDGIRFYNRNGDIFVHCLSDLPVFVQAPLSAHSRGEHPATVYRLAPGHAMSVFPLNVLENLMCEAQKRGPEAILALQRTCTMRVSFGKGWGKDYRLQNVLGVPAWIEVQFVSALADLDELHARHRILDDFSEAELLEETEEETEITQFSSLTVTVKKIFTKKQLPNTFAKKKELSLLLKSRPKKFNSGKT</sequence>
<proteinExistence type="predicted"/>